<feature type="region of interest" description="Disordered" evidence="1">
    <location>
        <begin position="442"/>
        <end position="529"/>
    </location>
</feature>
<evidence type="ECO:0000313" key="4">
    <source>
        <dbReference type="EMBL" id="BBY06778.1"/>
    </source>
</evidence>
<proteinExistence type="predicted"/>
<feature type="domain" description="DUF7159" evidence="3">
    <location>
        <begin position="2"/>
        <end position="231"/>
    </location>
</feature>
<feature type="transmembrane region" description="Helical" evidence="2">
    <location>
        <begin position="307"/>
        <end position="333"/>
    </location>
</feature>
<dbReference type="AlphaFoldDB" id="A0A7I7PDT2"/>
<feature type="compositionally biased region" description="Pro residues" evidence="1">
    <location>
        <begin position="352"/>
        <end position="423"/>
    </location>
</feature>
<name>A0A7I7PDT2_9MYCO</name>
<keyword evidence="2" id="KW-0812">Transmembrane</keyword>
<evidence type="ECO:0000259" key="3">
    <source>
        <dbReference type="Pfam" id="PF23717"/>
    </source>
</evidence>
<protein>
    <recommendedName>
        <fullName evidence="3">DUF7159 domain-containing protein</fullName>
    </recommendedName>
</protein>
<feature type="region of interest" description="Disordered" evidence="1">
    <location>
        <begin position="344"/>
        <end position="423"/>
    </location>
</feature>
<feature type="compositionally biased region" description="Gly residues" evidence="1">
    <location>
        <begin position="488"/>
        <end position="529"/>
    </location>
</feature>
<dbReference type="Pfam" id="PF23717">
    <property type="entry name" value="DUF7159"/>
    <property type="match status" value="1"/>
</dbReference>
<evidence type="ECO:0000313" key="5">
    <source>
        <dbReference type="Proteomes" id="UP000466894"/>
    </source>
</evidence>
<dbReference type="KEGG" id="mnv:MNVI_20960"/>
<sequence length="541" mass="52429">MDTVLGVSMAPKTVRMVLVEGENAEGVTVEEDSLDVTRGGDSTTVSAADQVVSAILGTQEGAKESGYQLSSAGITWTDPTDAAALRDALASHKMENVMLVSAFLAAAALAQNVGNAVGYQNTALLFVEPDTATLAVVDSADGSVSDVRRQPLTGADPTSQLTAIVAGAEALPERPQGVFVVGSGVDIAALKPRLEAATSLPVNAAEEPETALARGAALASANAPLFSSSTAALAYAQDPGTGVVDPYRVAPGYFDVPDAAEAGGERALAYSAVPDDEADAYTAVADEPAVNARVYRPVVRKQRRRPFMLVGSAITAIFVVGVVALVITLAMTIGPSVGLRPTPGHKAVAPNAPTPAAPAPAPPNASPPAAPAPAPPPNASPPAAPPPAAPAPAPAPAAPPPSPAPVAPAPAPVAPAPAPAPVAPAPAPVAPAPVAPAPVPAAPAPVPAAPAPAAPAPAPAAPAPAAPQIPQYFGPPAQGPPMQPWGSDHGGGGWGHGGGPPGGGLPGGGIPGGGIPGGGGAPGGGGGPHVGIGIPGFHIGF</sequence>
<evidence type="ECO:0000256" key="2">
    <source>
        <dbReference type="SAM" id="Phobius"/>
    </source>
</evidence>
<accession>A0A7I7PDT2</accession>
<keyword evidence="2" id="KW-1133">Transmembrane helix</keyword>
<organism evidence="4 5">
    <name type="scientific">Mycobacterium noviomagense</name>
    <dbReference type="NCBI Taxonomy" id="459858"/>
    <lineage>
        <taxon>Bacteria</taxon>
        <taxon>Bacillati</taxon>
        <taxon>Actinomycetota</taxon>
        <taxon>Actinomycetes</taxon>
        <taxon>Mycobacteriales</taxon>
        <taxon>Mycobacteriaceae</taxon>
        <taxon>Mycobacterium</taxon>
    </lineage>
</organism>
<evidence type="ECO:0000256" key="1">
    <source>
        <dbReference type="SAM" id="MobiDB-lite"/>
    </source>
</evidence>
<gene>
    <name evidence="4" type="ORF">MNVI_20960</name>
</gene>
<dbReference type="EMBL" id="AP022583">
    <property type="protein sequence ID" value="BBY06778.1"/>
    <property type="molecule type" value="Genomic_DNA"/>
</dbReference>
<keyword evidence="2" id="KW-0472">Membrane</keyword>
<dbReference type="Proteomes" id="UP000466894">
    <property type="component" value="Chromosome"/>
</dbReference>
<dbReference type="InterPro" id="IPR055583">
    <property type="entry name" value="DUF7159"/>
</dbReference>
<feature type="compositionally biased region" description="Pro residues" evidence="1">
    <location>
        <begin position="442"/>
        <end position="467"/>
    </location>
</feature>
<reference evidence="4 5" key="1">
    <citation type="journal article" date="2019" name="Emerg. Microbes Infect.">
        <title>Comprehensive subspecies identification of 175 nontuberculous mycobacteria species based on 7547 genomic profiles.</title>
        <authorList>
            <person name="Matsumoto Y."/>
            <person name="Kinjo T."/>
            <person name="Motooka D."/>
            <person name="Nabeya D."/>
            <person name="Jung N."/>
            <person name="Uechi K."/>
            <person name="Horii T."/>
            <person name="Iida T."/>
            <person name="Fujita J."/>
            <person name="Nakamura S."/>
        </authorList>
    </citation>
    <scope>NUCLEOTIDE SEQUENCE [LARGE SCALE GENOMIC DNA]</scope>
    <source>
        <strain evidence="4 5">JCM 16367</strain>
    </source>
</reference>
<dbReference type="PRINTS" id="PR01217">
    <property type="entry name" value="PRICHEXTENSN"/>
</dbReference>